<dbReference type="GO" id="GO:0030170">
    <property type="term" value="F:pyridoxal phosphate binding"/>
    <property type="evidence" value="ECO:0007669"/>
    <property type="project" value="InterPro"/>
</dbReference>
<evidence type="ECO:0000313" key="7">
    <source>
        <dbReference type="Proteomes" id="UP000184497"/>
    </source>
</evidence>
<proteinExistence type="inferred from homology"/>
<dbReference type="AlphaFoldDB" id="A0A1M6UF65"/>
<feature type="domain" description="DUF3417" evidence="5">
    <location>
        <begin position="11"/>
        <end position="118"/>
    </location>
</feature>
<dbReference type="PANTHER" id="PTHR42655:SF1">
    <property type="entry name" value="GLYCOGEN PHOSPHORYLASE"/>
    <property type="match status" value="1"/>
</dbReference>
<comment type="similarity">
    <text evidence="2">Belongs to the glycogen phosphorylase family.</text>
</comment>
<evidence type="ECO:0000313" key="6">
    <source>
        <dbReference type="EMBL" id="SHK67817.1"/>
    </source>
</evidence>
<dbReference type="RefSeq" id="WP_072798571.1">
    <property type="nucleotide sequence ID" value="NZ_FRAQ01000002.1"/>
</dbReference>
<dbReference type="InterPro" id="IPR000811">
    <property type="entry name" value="Glyco_trans_35"/>
</dbReference>
<gene>
    <name evidence="6" type="ORF">SAMN05216369_2792</name>
</gene>
<dbReference type="InterPro" id="IPR011834">
    <property type="entry name" value="Agluc_phsphrylas"/>
</dbReference>
<dbReference type="Pfam" id="PF11897">
    <property type="entry name" value="DUF3417"/>
    <property type="match status" value="1"/>
</dbReference>
<dbReference type="GO" id="GO:0008184">
    <property type="term" value="F:glycogen phosphorylase activity"/>
    <property type="evidence" value="ECO:0007669"/>
    <property type="project" value="InterPro"/>
</dbReference>
<evidence type="ECO:0000256" key="1">
    <source>
        <dbReference type="ARBA" id="ARBA00001275"/>
    </source>
</evidence>
<dbReference type="Proteomes" id="UP000184497">
    <property type="component" value="Unassembled WGS sequence"/>
</dbReference>
<evidence type="ECO:0000256" key="3">
    <source>
        <dbReference type="ARBA" id="ARBA00022533"/>
    </source>
</evidence>
<sequence length="846" mass="96220">MTLAAYTPRSLPESLAGLFSLALDLRWSWHHGSDVLWRALEAETWDSTKNAWLVLNSVSGERMAELAEDPEFLRQYQQQIQAHDEFIHAGTWYSNECSGSLENGIAYFCMEYGLSECLPLYSGGLGVLAGDFLKASSDLGVPVIAVGLLYQQGYFRQALNPDGDQLEFYPYNDPTMLPVSPLRDEDGQWQRVTVPFPGRDIRLRAWKAQVGRCQLLLLDSNDPRNEPGDRGITSELYSGDPEKRLQQEMVLGIGGWRLLRQINIQPTICHLNEGHCAFALIERALSWQVDHQADFETARTANRPTNLFTTHTSVAAGFDVFPEPLIKLYAEPWLSGTQLTPQRLLALGGRNVTSSESQHTGSLNMAWLALNMSGRVNGVSRIHQKVTQAIFQPFFPRWPAEDIPAGYVTNGVHTPSWDSPESDAIWTRACGKDRWCKPLLQSCPMTDISDQDLWAMRLAQRSRLIHYLRQRLTSQHCEHDAAANSEKEQTAACGLLLDNETLTLGFARRFTEYKRPDLLLKDEERLVRMLTDRDRPLQIVLAGKAHPHDSRGKQLIKRWKQFSRRPEVQGKIVFVEDYDLGVASQLVQGVDVWLNCPRHPWEACGTSGMKVLVNGGLNLSQYDGWWAEAWTDEVGWAIRPEASFEELENSDKHDEDDARELYGILEQQVIPEFYELDHDGLPKEWMKRMRASMDQLTATYSANRMVREYVEAFYQPMVALGHQRQPEVAGGIVQEYREIEKHWPKLRFSAVNMQESEGLQTYTVDAYLDGIPEPRIAVELVAEASEYGPRTLAKMEMKFARSGSGHGFVYECTVPARPDGHYTPRLRLKDERLNLPLENPSILWLQ</sequence>
<name>A0A1M6UF65_9GAMM</name>
<dbReference type="NCBIfam" id="TIGR02094">
    <property type="entry name" value="more_P_ylases"/>
    <property type="match status" value="1"/>
</dbReference>
<protein>
    <submittedName>
        <fullName evidence="6">Starch phosphorylase</fullName>
    </submittedName>
</protein>
<dbReference type="STRING" id="564117.SAMN05216369_2792"/>
<dbReference type="OrthoDB" id="7229284at2"/>
<dbReference type="InterPro" id="IPR024517">
    <property type="entry name" value="Glycogen_phosphorylase_DUF3417"/>
</dbReference>
<dbReference type="EMBL" id="FRAQ01000002">
    <property type="protein sequence ID" value="SHK67817.1"/>
    <property type="molecule type" value="Genomic_DNA"/>
</dbReference>
<evidence type="ECO:0000259" key="5">
    <source>
        <dbReference type="Pfam" id="PF11897"/>
    </source>
</evidence>
<dbReference type="Gene3D" id="3.40.50.2000">
    <property type="entry name" value="Glycogen Phosphorylase B"/>
    <property type="match status" value="3"/>
</dbReference>
<evidence type="ECO:0000256" key="4">
    <source>
        <dbReference type="PIRSR" id="PIRSR000460-1"/>
    </source>
</evidence>
<comment type="catalytic activity">
    <reaction evidence="1">
        <text>[(1-&gt;4)-alpha-D-glucosyl](n) + phosphate = [(1-&gt;4)-alpha-D-glucosyl](n-1) + alpha-D-glucose 1-phosphate</text>
        <dbReference type="Rhea" id="RHEA:41732"/>
        <dbReference type="Rhea" id="RHEA-COMP:9584"/>
        <dbReference type="Rhea" id="RHEA-COMP:9586"/>
        <dbReference type="ChEBI" id="CHEBI:15444"/>
        <dbReference type="ChEBI" id="CHEBI:43474"/>
        <dbReference type="ChEBI" id="CHEBI:58601"/>
        <dbReference type="EC" id="2.4.1.1"/>
    </reaction>
</comment>
<dbReference type="Pfam" id="PF00343">
    <property type="entry name" value="Phosphorylase"/>
    <property type="match status" value="1"/>
</dbReference>
<accession>A0A1M6UF65</accession>
<dbReference type="PANTHER" id="PTHR42655">
    <property type="entry name" value="GLYCOGEN PHOSPHORYLASE"/>
    <property type="match status" value="1"/>
</dbReference>
<keyword evidence="4" id="KW-0663">Pyridoxal phosphate</keyword>
<dbReference type="SUPFAM" id="SSF53756">
    <property type="entry name" value="UDP-Glycosyltransferase/glycogen phosphorylase"/>
    <property type="match status" value="1"/>
</dbReference>
<evidence type="ECO:0000256" key="2">
    <source>
        <dbReference type="ARBA" id="ARBA00006047"/>
    </source>
</evidence>
<feature type="modified residue" description="N6-(pyridoxal phosphate)lysine" evidence="4">
    <location>
        <position position="610"/>
    </location>
</feature>
<organism evidence="6 7">
    <name type="scientific">Marinobacter antarcticus</name>
    <dbReference type="NCBI Taxonomy" id="564117"/>
    <lineage>
        <taxon>Bacteria</taxon>
        <taxon>Pseudomonadati</taxon>
        <taxon>Pseudomonadota</taxon>
        <taxon>Gammaproteobacteria</taxon>
        <taxon>Pseudomonadales</taxon>
        <taxon>Marinobacteraceae</taxon>
        <taxon>Marinobacter</taxon>
    </lineage>
</organism>
<dbReference type="GO" id="GO:0005975">
    <property type="term" value="P:carbohydrate metabolic process"/>
    <property type="evidence" value="ECO:0007669"/>
    <property type="project" value="InterPro"/>
</dbReference>
<keyword evidence="7" id="KW-1185">Reference proteome</keyword>
<keyword evidence="3" id="KW-0021">Allosteric enzyme</keyword>
<dbReference type="PIRSF" id="PIRSF000460">
    <property type="entry name" value="Pprylas_GlgP"/>
    <property type="match status" value="1"/>
</dbReference>
<reference evidence="7" key="1">
    <citation type="submission" date="2016-11" db="EMBL/GenBank/DDBJ databases">
        <authorList>
            <person name="Varghese N."/>
            <person name="Submissions S."/>
        </authorList>
    </citation>
    <scope>NUCLEOTIDE SEQUENCE [LARGE SCALE GENOMIC DNA]</scope>
    <source>
        <strain evidence="7">CGMCC 1.10835</strain>
    </source>
</reference>
<dbReference type="InterPro" id="IPR052182">
    <property type="entry name" value="Glycogen/Maltodextrin_Phosph"/>
</dbReference>